<evidence type="ECO:0000313" key="3">
    <source>
        <dbReference type="EMBL" id="KWX04854.1"/>
    </source>
</evidence>
<gene>
    <name evidence="3" type="ORF">TH66_05710</name>
</gene>
<dbReference type="InterPro" id="IPR013736">
    <property type="entry name" value="Xaa-Pro_dipept_C"/>
</dbReference>
<dbReference type="InterPro" id="IPR029058">
    <property type="entry name" value="AB_hydrolase_fold"/>
</dbReference>
<dbReference type="Gene3D" id="2.60.120.260">
    <property type="entry name" value="Galactose-binding domain-like"/>
    <property type="match status" value="1"/>
</dbReference>
<dbReference type="Pfam" id="PF02129">
    <property type="entry name" value="Peptidase_S15"/>
    <property type="match status" value="1"/>
</dbReference>
<dbReference type="SUPFAM" id="SSF49785">
    <property type="entry name" value="Galactose-binding domain-like"/>
    <property type="match status" value="1"/>
</dbReference>
<dbReference type="SMART" id="SM00939">
    <property type="entry name" value="PepX_C"/>
    <property type="match status" value="1"/>
</dbReference>
<accession>A0A132N434</accession>
<sequence>MTAGLEVPAGTRLATDVIRPDGPGRHPALVLRTPYSKARHLAEARGWARRGFAVVVQDVRGRYESAGAWEPYRHEAGDGAATVEWARAQPWCDGRVVAYGASYAAHCAIQTALATRVDAALVLVPAVGLAETARETTGVPRLASRAGWWTTYGDCRTERPGWYEARLADDPALLRHLPVLDLPARLGVPLPSWPRLWAARPQPDLAARLAALHTPLLSVGGLYDPFLDWSIRLWRWWGGPGTPVRLLLGPWTHDLVSSQRGAGERPRRPAHRVRLADLMVAWTRAALAGRLTPGPSAAVAVEAADGWLRLTSWPPGEEVPLPLDGRPGDLGFALAPGGDPETAHAFVADPEDPFPSVEGLVDVGPPRADCCRYESEALGEPVVLAGRPAAELRAYSDAPDNDWVARLSEVGRDGRAIQLAVGVTRGSGAGWRRVRVELGDVCVRLAAGARLRLEIAGHHFPAHARNPQTGADPLTATELRPARRRIDPERSALVLPVLAEPRCLPPDRLLEVIAQ</sequence>
<dbReference type="EMBL" id="JYIJ01000014">
    <property type="protein sequence ID" value="KWX04854.1"/>
    <property type="molecule type" value="Genomic_DNA"/>
</dbReference>
<dbReference type="Pfam" id="PF08530">
    <property type="entry name" value="PepX_C"/>
    <property type="match status" value="1"/>
</dbReference>
<protein>
    <recommendedName>
        <fullName evidence="2">Xaa-Pro dipeptidyl-peptidase C-terminal domain-containing protein</fullName>
    </recommendedName>
</protein>
<dbReference type="Proteomes" id="UP000070659">
    <property type="component" value="Unassembled WGS sequence"/>
</dbReference>
<dbReference type="InterPro" id="IPR000383">
    <property type="entry name" value="Xaa-Pro-like_dom"/>
</dbReference>
<dbReference type="GO" id="GO:0008239">
    <property type="term" value="F:dipeptidyl-peptidase activity"/>
    <property type="evidence" value="ECO:0007669"/>
    <property type="project" value="InterPro"/>
</dbReference>
<dbReference type="NCBIfam" id="TIGR00976">
    <property type="entry name" value="CocE_NonD"/>
    <property type="match status" value="1"/>
</dbReference>
<dbReference type="SUPFAM" id="SSF53474">
    <property type="entry name" value="alpha/beta-Hydrolases"/>
    <property type="match status" value="1"/>
</dbReference>
<organism evidence="3 4">
    <name type="scientific">Carbonactinospora thermoautotrophica</name>
    <dbReference type="NCBI Taxonomy" id="1469144"/>
    <lineage>
        <taxon>Bacteria</taxon>
        <taxon>Bacillati</taxon>
        <taxon>Actinomycetota</taxon>
        <taxon>Actinomycetes</taxon>
        <taxon>Kitasatosporales</taxon>
        <taxon>Carbonactinosporaceae</taxon>
        <taxon>Carbonactinospora</taxon>
    </lineage>
</organism>
<reference evidence="3 4" key="1">
    <citation type="submission" date="2015-02" db="EMBL/GenBank/DDBJ databases">
        <title>Physiological reanalysis, assessment of diazotrophy, and genome sequences of multiple isolates of Streptomyces thermoautotrophicus.</title>
        <authorList>
            <person name="MacKellar D.C."/>
            <person name="Lieber L."/>
            <person name="Norman J."/>
            <person name="Bolger A."/>
            <person name="Tobin C."/>
            <person name="Murray J.W."/>
            <person name="Prell J."/>
        </authorList>
    </citation>
    <scope>NUCLEOTIDE SEQUENCE [LARGE SCALE GENOMIC DNA]</scope>
    <source>
        <strain evidence="3 4">UBT1</strain>
    </source>
</reference>
<feature type="domain" description="Xaa-Pro dipeptidyl-peptidase C-terminal" evidence="2">
    <location>
        <begin position="280"/>
        <end position="494"/>
    </location>
</feature>
<dbReference type="Gene3D" id="3.40.50.1820">
    <property type="entry name" value="alpha/beta hydrolase"/>
    <property type="match status" value="1"/>
</dbReference>
<evidence type="ECO:0000256" key="1">
    <source>
        <dbReference type="ARBA" id="ARBA00022801"/>
    </source>
</evidence>
<evidence type="ECO:0000313" key="4">
    <source>
        <dbReference type="Proteomes" id="UP000070659"/>
    </source>
</evidence>
<dbReference type="InterPro" id="IPR005674">
    <property type="entry name" value="CocE/Ser_esterase"/>
</dbReference>
<proteinExistence type="predicted"/>
<evidence type="ECO:0000259" key="2">
    <source>
        <dbReference type="SMART" id="SM00939"/>
    </source>
</evidence>
<name>A0A132N434_9ACTN</name>
<dbReference type="Gene3D" id="1.10.3020.10">
    <property type="entry name" value="alpha-amino acid ester hydrolase ( Helical cap domain)"/>
    <property type="match status" value="1"/>
</dbReference>
<dbReference type="InterPro" id="IPR008979">
    <property type="entry name" value="Galactose-bd-like_sf"/>
</dbReference>
<keyword evidence="1" id="KW-0378">Hydrolase</keyword>
<comment type="caution">
    <text evidence="3">The sequence shown here is derived from an EMBL/GenBank/DDBJ whole genome shotgun (WGS) entry which is preliminary data.</text>
</comment>
<dbReference type="AlphaFoldDB" id="A0A132N434"/>
<dbReference type="PATRIC" id="fig|1469144.8.peg.4149"/>